<evidence type="ECO:0000256" key="3">
    <source>
        <dbReference type="ARBA" id="ARBA00022801"/>
    </source>
</evidence>
<dbReference type="CDD" id="cd06583">
    <property type="entry name" value="PGRP"/>
    <property type="match status" value="1"/>
</dbReference>
<dbReference type="AlphaFoldDB" id="A0AAV4LBK1"/>
<dbReference type="Proteomes" id="UP001057291">
    <property type="component" value="Unassembled WGS sequence"/>
</dbReference>
<evidence type="ECO:0000256" key="2">
    <source>
        <dbReference type="ARBA" id="ARBA00011901"/>
    </source>
</evidence>
<comment type="catalytic activity">
    <reaction evidence="1">
        <text>Hydrolyzes the link between N-acetylmuramoyl residues and L-amino acid residues in certain cell-wall glycopeptides.</text>
        <dbReference type="EC" id="3.5.1.28"/>
    </reaction>
</comment>
<proteinExistence type="predicted"/>
<dbReference type="InterPro" id="IPR003646">
    <property type="entry name" value="SH3-like_bac-type"/>
</dbReference>
<dbReference type="RefSeq" id="WP_282198456.1">
    <property type="nucleotide sequence ID" value="NZ_BOQE01000001.1"/>
</dbReference>
<feature type="compositionally biased region" description="Pro residues" evidence="5">
    <location>
        <begin position="239"/>
        <end position="253"/>
    </location>
</feature>
<evidence type="ECO:0000313" key="7">
    <source>
        <dbReference type="EMBL" id="GIM45239.1"/>
    </source>
</evidence>
<dbReference type="EC" id="3.5.1.28" evidence="2"/>
<dbReference type="PROSITE" id="PS51781">
    <property type="entry name" value="SH3B"/>
    <property type="match status" value="1"/>
</dbReference>
<dbReference type="SUPFAM" id="SSF55846">
    <property type="entry name" value="N-acetylmuramoyl-L-alanine amidase-like"/>
    <property type="match status" value="1"/>
</dbReference>
<feature type="domain" description="SH3b" evidence="6">
    <location>
        <begin position="172"/>
        <end position="236"/>
    </location>
</feature>
<evidence type="ECO:0000256" key="5">
    <source>
        <dbReference type="SAM" id="MobiDB-lite"/>
    </source>
</evidence>
<keyword evidence="8" id="KW-1185">Reference proteome</keyword>
<dbReference type="EMBL" id="BOQE01000001">
    <property type="protein sequence ID" value="GIM45239.1"/>
    <property type="molecule type" value="Genomic_DNA"/>
</dbReference>
<accession>A0AAV4LBK1</accession>
<dbReference type="PANTHER" id="PTHR30417:SF1">
    <property type="entry name" value="N-ACETYLMURAMOYL-L-ALANINE AMIDASE AMID"/>
    <property type="match status" value="1"/>
</dbReference>
<dbReference type="InterPro" id="IPR036505">
    <property type="entry name" value="Amidase/PGRP_sf"/>
</dbReference>
<dbReference type="GO" id="GO:0009253">
    <property type="term" value="P:peptidoglycan catabolic process"/>
    <property type="evidence" value="ECO:0007669"/>
    <property type="project" value="InterPro"/>
</dbReference>
<gene>
    <name evidence="7" type="ORF">DNHGIG_07880</name>
</gene>
<dbReference type="PANTHER" id="PTHR30417">
    <property type="entry name" value="N-ACETYLMURAMOYL-L-ALANINE AMIDASE AMID"/>
    <property type="match status" value="1"/>
</dbReference>
<dbReference type="Gene3D" id="2.30.30.40">
    <property type="entry name" value="SH3 Domains"/>
    <property type="match status" value="1"/>
</dbReference>
<keyword evidence="3" id="KW-0378">Hydrolase</keyword>
<dbReference type="GO" id="GO:0071555">
    <property type="term" value="P:cell wall organization"/>
    <property type="evidence" value="ECO:0007669"/>
    <property type="project" value="UniProtKB-KW"/>
</dbReference>
<dbReference type="SMART" id="SM00644">
    <property type="entry name" value="Ami_2"/>
    <property type="match status" value="1"/>
</dbReference>
<dbReference type="GO" id="GO:0008745">
    <property type="term" value="F:N-acetylmuramoyl-L-alanine amidase activity"/>
    <property type="evidence" value="ECO:0007669"/>
    <property type="project" value="UniProtKB-EC"/>
</dbReference>
<sequence>MGYTITQQFIHHNRSYEPLIPVGLILHDTETLNATAQNEQAYFDSAERDASAHFFVDWTQIIQTIPENEVAWHAFNYANHHFLSIELCTTNDPNRFQEAYKRYIWLAAYLCNKYHWNPDEDVHSHKWVSEHYQGDHVDPIPWLAKWEISLDKVIADIKEELKKMQIPTKDVDLWRYVGVEALNVRSGPDTSYPVRYVLKYGQKIHLSKLQDGGSWGFTTYGDLGGWLDCRYLRVEDPNAPAPAPAPTPAPQPQKPTKDELVAQAEKQIQDLQKTLEQLKGV</sequence>
<name>A0AAV4LBK1_9BACL</name>
<evidence type="ECO:0000256" key="4">
    <source>
        <dbReference type="ARBA" id="ARBA00023316"/>
    </source>
</evidence>
<dbReference type="InterPro" id="IPR051206">
    <property type="entry name" value="NAMLAA_amidase_2"/>
</dbReference>
<evidence type="ECO:0000259" key="6">
    <source>
        <dbReference type="PROSITE" id="PS51781"/>
    </source>
</evidence>
<dbReference type="Pfam" id="PF01510">
    <property type="entry name" value="Amidase_2"/>
    <property type="match status" value="1"/>
</dbReference>
<organism evidence="7 8">
    <name type="scientific">Collibacillus ludicampi</name>
    <dbReference type="NCBI Taxonomy" id="2771369"/>
    <lineage>
        <taxon>Bacteria</taxon>
        <taxon>Bacillati</taxon>
        <taxon>Bacillota</taxon>
        <taxon>Bacilli</taxon>
        <taxon>Bacillales</taxon>
        <taxon>Alicyclobacillaceae</taxon>
        <taxon>Collibacillus</taxon>
    </lineage>
</organism>
<dbReference type="Gene3D" id="3.40.80.10">
    <property type="entry name" value="Peptidoglycan recognition protein-like"/>
    <property type="match status" value="1"/>
</dbReference>
<dbReference type="InterPro" id="IPR002502">
    <property type="entry name" value="Amidase_domain"/>
</dbReference>
<keyword evidence="4" id="KW-0961">Cell wall biogenesis/degradation</keyword>
<protein>
    <recommendedName>
        <fullName evidence="2">N-acetylmuramoyl-L-alanine amidase</fullName>
        <ecNumber evidence="2">3.5.1.28</ecNumber>
    </recommendedName>
</protein>
<dbReference type="GO" id="GO:0009254">
    <property type="term" value="P:peptidoglycan turnover"/>
    <property type="evidence" value="ECO:0007669"/>
    <property type="project" value="TreeGrafter"/>
</dbReference>
<comment type="caution">
    <text evidence="7">The sequence shown here is derived from an EMBL/GenBank/DDBJ whole genome shotgun (WGS) entry which is preliminary data.</text>
</comment>
<evidence type="ECO:0000256" key="1">
    <source>
        <dbReference type="ARBA" id="ARBA00001561"/>
    </source>
</evidence>
<feature type="region of interest" description="Disordered" evidence="5">
    <location>
        <begin position="237"/>
        <end position="261"/>
    </location>
</feature>
<reference evidence="7" key="1">
    <citation type="journal article" date="2023" name="Int. J. Syst. Evol. Microbiol.">
        <title>Collibacillus ludicampi gen. nov., sp. nov., a new soil bacterium of the family Alicyclobacillaceae.</title>
        <authorList>
            <person name="Jojima T."/>
            <person name="Ioku Y."/>
            <person name="Fukuta Y."/>
            <person name="Shirasaka N."/>
            <person name="Matsumura Y."/>
            <person name="Mori M."/>
        </authorList>
    </citation>
    <scope>NUCLEOTIDE SEQUENCE</scope>
    <source>
        <strain evidence="7">TP075</strain>
    </source>
</reference>
<evidence type="ECO:0000313" key="8">
    <source>
        <dbReference type="Proteomes" id="UP001057291"/>
    </source>
</evidence>